<dbReference type="Proteomes" id="UP000198638">
    <property type="component" value="Unassembled WGS sequence"/>
</dbReference>
<reference evidence="11" key="1">
    <citation type="submission" date="2016-10" db="EMBL/GenBank/DDBJ databases">
        <authorList>
            <person name="Varghese N."/>
            <person name="Submissions S."/>
        </authorList>
    </citation>
    <scope>NUCLEOTIDE SEQUENCE [LARGE SCALE GENOMIC DNA]</scope>
    <source>
        <strain evidence="11">LMG 24000</strain>
    </source>
</reference>
<dbReference type="PROSITE" id="PS00704">
    <property type="entry name" value="PROK_CO2_ANHYDRASE_1"/>
    <property type="match status" value="1"/>
</dbReference>
<dbReference type="CDD" id="cd00883">
    <property type="entry name" value="beta_CA_cladeA"/>
    <property type="match status" value="1"/>
</dbReference>
<evidence type="ECO:0000256" key="7">
    <source>
        <dbReference type="ARBA" id="ARBA00048348"/>
    </source>
</evidence>
<feature type="binding site" evidence="9">
    <location>
        <position position="106"/>
    </location>
    <ligand>
        <name>Zn(2+)</name>
        <dbReference type="ChEBI" id="CHEBI:29105"/>
    </ligand>
</feature>
<evidence type="ECO:0000256" key="6">
    <source>
        <dbReference type="ARBA" id="ARBA00039351"/>
    </source>
</evidence>
<keyword evidence="3 9" id="KW-0479">Metal-binding</keyword>
<proteinExistence type="inferred from homology"/>
<dbReference type="InterPro" id="IPR001765">
    <property type="entry name" value="Carbonic_anhydrase"/>
</dbReference>
<comment type="cofactor">
    <cofactor evidence="9">
        <name>Zn(2+)</name>
        <dbReference type="ChEBI" id="CHEBI:29105"/>
    </cofactor>
    <text evidence="9">Binds 1 zinc ion per subunit.</text>
</comment>
<gene>
    <name evidence="10" type="ORF">SAMN05192564_101110</name>
</gene>
<dbReference type="EMBL" id="FNRQ01000001">
    <property type="protein sequence ID" value="SEA05090.1"/>
    <property type="molecule type" value="Genomic_DNA"/>
</dbReference>
<feature type="binding site" evidence="9">
    <location>
        <position position="109"/>
    </location>
    <ligand>
        <name>Zn(2+)</name>
        <dbReference type="ChEBI" id="CHEBI:29105"/>
    </ligand>
</feature>
<dbReference type="OrthoDB" id="9797527at2"/>
<keyword evidence="4 9" id="KW-0862">Zinc</keyword>
<dbReference type="InterPro" id="IPR015892">
    <property type="entry name" value="Carbonic_anhydrase_CS"/>
</dbReference>
<evidence type="ECO:0000313" key="10">
    <source>
        <dbReference type="EMBL" id="SEA05090.1"/>
    </source>
</evidence>
<name>A0A1H3Y0N8_9BURK</name>
<evidence type="ECO:0000256" key="2">
    <source>
        <dbReference type="ARBA" id="ARBA00012925"/>
    </source>
</evidence>
<dbReference type="PANTHER" id="PTHR11002">
    <property type="entry name" value="CARBONIC ANHYDRASE"/>
    <property type="match status" value="1"/>
</dbReference>
<evidence type="ECO:0000313" key="11">
    <source>
        <dbReference type="Proteomes" id="UP000198638"/>
    </source>
</evidence>
<protein>
    <recommendedName>
        <fullName evidence="6">Carbonic anhydrase 2</fullName>
        <ecNumber evidence="2">4.2.1.1</ecNumber>
    </recommendedName>
    <alternativeName>
        <fullName evidence="8">Carbonate dehydratase 2</fullName>
    </alternativeName>
</protein>
<dbReference type="FunFam" id="3.40.1050.10:FF:000001">
    <property type="entry name" value="Carbonic anhydrase"/>
    <property type="match status" value="1"/>
</dbReference>
<dbReference type="PANTHER" id="PTHR11002:SF76">
    <property type="entry name" value="CARBONIC ANHYDRASE"/>
    <property type="match status" value="1"/>
</dbReference>
<comment type="catalytic activity">
    <reaction evidence="7">
        <text>hydrogencarbonate + H(+) = CO2 + H2O</text>
        <dbReference type="Rhea" id="RHEA:10748"/>
        <dbReference type="ChEBI" id="CHEBI:15377"/>
        <dbReference type="ChEBI" id="CHEBI:15378"/>
        <dbReference type="ChEBI" id="CHEBI:16526"/>
        <dbReference type="ChEBI" id="CHEBI:17544"/>
        <dbReference type="EC" id="4.2.1.1"/>
    </reaction>
</comment>
<feature type="binding site" evidence="9">
    <location>
        <position position="52"/>
    </location>
    <ligand>
        <name>Zn(2+)</name>
        <dbReference type="ChEBI" id="CHEBI:29105"/>
    </ligand>
</feature>
<dbReference type="GO" id="GO:0004089">
    <property type="term" value="F:carbonate dehydratase activity"/>
    <property type="evidence" value="ECO:0007669"/>
    <property type="project" value="UniProtKB-EC"/>
</dbReference>
<evidence type="ECO:0000256" key="4">
    <source>
        <dbReference type="ARBA" id="ARBA00022833"/>
    </source>
</evidence>
<sequence>MNMTAQRAANPLSRLFDNNEAWVARKLAEDPNYFSRLAHQQTPEYLWIGCSDSRVPANQIIGLPPGEVFVHRNIANVVVHTDLNCLSVIQFAVDLLKVKHIMVVGHYGCSGVGAALHGRRIGLADNWLHHVQDVRAKHAALLEEWPLGDARHRRLVELNTIEQVVNVCRTTIVNDAWARGQELAVHGWAYGIHDGRVRDLGMTTSAPDTLAATYEHCVAAVSAGRAHEADNDVVAADAAKLGDVQAVVEGVIKELKHE</sequence>
<dbReference type="SMART" id="SM00947">
    <property type="entry name" value="Pro_CA"/>
    <property type="match status" value="1"/>
</dbReference>
<dbReference type="RefSeq" id="WP_090527434.1">
    <property type="nucleotide sequence ID" value="NZ_FNRQ01000001.1"/>
</dbReference>
<dbReference type="GO" id="GO:0008270">
    <property type="term" value="F:zinc ion binding"/>
    <property type="evidence" value="ECO:0007669"/>
    <property type="project" value="InterPro"/>
</dbReference>
<feature type="binding site" evidence="9">
    <location>
        <position position="50"/>
    </location>
    <ligand>
        <name>Zn(2+)</name>
        <dbReference type="ChEBI" id="CHEBI:29105"/>
    </ligand>
</feature>
<evidence type="ECO:0000256" key="5">
    <source>
        <dbReference type="ARBA" id="ARBA00023239"/>
    </source>
</evidence>
<dbReference type="STRING" id="83784.SAMN05192564_101110"/>
<keyword evidence="11" id="KW-1185">Reference proteome</keyword>
<dbReference type="InterPro" id="IPR036874">
    <property type="entry name" value="Carbonic_anhydrase_sf"/>
</dbReference>
<dbReference type="SUPFAM" id="SSF53056">
    <property type="entry name" value="beta-carbonic anhydrase, cab"/>
    <property type="match status" value="1"/>
</dbReference>
<comment type="similarity">
    <text evidence="1">Belongs to the beta-class carbonic anhydrase family.</text>
</comment>
<accession>A0A1H3Y0N8</accession>
<dbReference type="AlphaFoldDB" id="A0A1H3Y0N8"/>
<evidence type="ECO:0000256" key="8">
    <source>
        <dbReference type="ARBA" id="ARBA00082533"/>
    </source>
</evidence>
<dbReference type="Gene3D" id="3.40.1050.10">
    <property type="entry name" value="Carbonic anhydrase"/>
    <property type="match status" value="1"/>
</dbReference>
<dbReference type="NCBIfam" id="NF007756">
    <property type="entry name" value="PRK10437.1"/>
    <property type="match status" value="1"/>
</dbReference>
<dbReference type="EC" id="4.2.1.1" evidence="2"/>
<keyword evidence="5" id="KW-0456">Lyase</keyword>
<evidence type="ECO:0000256" key="3">
    <source>
        <dbReference type="ARBA" id="ARBA00022723"/>
    </source>
</evidence>
<evidence type="ECO:0000256" key="9">
    <source>
        <dbReference type="PIRSR" id="PIRSR601765-1"/>
    </source>
</evidence>
<dbReference type="GO" id="GO:0015976">
    <property type="term" value="P:carbon utilization"/>
    <property type="evidence" value="ECO:0007669"/>
    <property type="project" value="InterPro"/>
</dbReference>
<dbReference type="Pfam" id="PF00484">
    <property type="entry name" value="Pro_CA"/>
    <property type="match status" value="1"/>
</dbReference>
<evidence type="ECO:0000256" key="1">
    <source>
        <dbReference type="ARBA" id="ARBA00006217"/>
    </source>
</evidence>
<organism evidence="10 11">
    <name type="scientific">Paraburkholderia sartisoli</name>
    <dbReference type="NCBI Taxonomy" id="83784"/>
    <lineage>
        <taxon>Bacteria</taxon>
        <taxon>Pseudomonadati</taxon>
        <taxon>Pseudomonadota</taxon>
        <taxon>Betaproteobacteria</taxon>
        <taxon>Burkholderiales</taxon>
        <taxon>Burkholderiaceae</taxon>
        <taxon>Paraburkholderia</taxon>
    </lineage>
</organism>